<dbReference type="Proteomes" id="UP000266273">
    <property type="component" value="Unassembled WGS sequence"/>
</dbReference>
<dbReference type="AlphaFoldDB" id="A0A397Q3H5"/>
<evidence type="ECO:0000313" key="2">
    <source>
        <dbReference type="EMBL" id="RIA55588.1"/>
    </source>
</evidence>
<protein>
    <submittedName>
        <fullName evidence="2">Uncharacterized protein DUF3179</fullName>
    </submittedName>
</protein>
<gene>
    <name evidence="2" type="ORF">BXY53_0658</name>
</gene>
<sequence>MRAVTAFLIAVVTATTATANPSAWKRQGWADTNFSKRAIEWNEIMSGGPPKDGIPSIDEPKFQPVADETEVAANEPVIGLEINGDARAYPLRILIWHEIVNDTVGGEPVAVTYCPLCNSAVVFKRAVKGETTTFGTTGKLRNSDLVMYDRLTESWWQQFTGKAIVGEMTGTQLEILPARLEALAQFRERHPDGKILVPNNPNFRNYGRNPYAGYDSSARPFLFRGDLPEDINPMVRVVMVRTDQPTILSLNLLRTHERIQAGDVTLTWAPGQASALDDNSVAGGRDVGTVAVERETADGAEDVPYDVTFAFVAHAFHPETAIVQQCPDDDDTLKCVGTASR</sequence>
<name>A0A397Q3H5_9HYPH</name>
<accession>A0A397Q3H5</accession>
<reference evidence="2 3" key="1">
    <citation type="submission" date="2018-08" db="EMBL/GenBank/DDBJ databases">
        <title>Genomic Encyclopedia of Archaeal and Bacterial Type Strains, Phase II (KMG-II): from individual species to whole genera.</title>
        <authorList>
            <person name="Goeker M."/>
        </authorList>
    </citation>
    <scope>NUCLEOTIDE SEQUENCE [LARGE SCALE GENOMIC DNA]</scope>
    <source>
        <strain evidence="2 3">DSM 5002</strain>
    </source>
</reference>
<feature type="chain" id="PRO_5017441341" evidence="1">
    <location>
        <begin position="20"/>
        <end position="341"/>
    </location>
</feature>
<dbReference type="RefSeq" id="WP_119060476.1">
    <property type="nucleotide sequence ID" value="NZ_QXDF01000001.1"/>
</dbReference>
<organism evidence="2 3">
    <name type="scientific">Dichotomicrobium thermohalophilum</name>
    <dbReference type="NCBI Taxonomy" id="933063"/>
    <lineage>
        <taxon>Bacteria</taxon>
        <taxon>Pseudomonadati</taxon>
        <taxon>Pseudomonadota</taxon>
        <taxon>Alphaproteobacteria</taxon>
        <taxon>Hyphomicrobiales</taxon>
        <taxon>Hyphomicrobiaceae</taxon>
        <taxon>Dichotomicrobium</taxon>
    </lineage>
</organism>
<keyword evidence="3" id="KW-1185">Reference proteome</keyword>
<dbReference type="OrthoDB" id="9806357at2"/>
<dbReference type="InterPro" id="IPR021516">
    <property type="entry name" value="DUF3179"/>
</dbReference>
<dbReference type="EMBL" id="QXDF01000001">
    <property type="protein sequence ID" value="RIA55588.1"/>
    <property type="molecule type" value="Genomic_DNA"/>
</dbReference>
<evidence type="ECO:0000313" key="3">
    <source>
        <dbReference type="Proteomes" id="UP000266273"/>
    </source>
</evidence>
<proteinExistence type="predicted"/>
<keyword evidence="1" id="KW-0732">Signal</keyword>
<feature type="signal peptide" evidence="1">
    <location>
        <begin position="1"/>
        <end position="19"/>
    </location>
</feature>
<dbReference type="Pfam" id="PF11376">
    <property type="entry name" value="DUF3179"/>
    <property type="match status" value="1"/>
</dbReference>
<comment type="caution">
    <text evidence="2">The sequence shown here is derived from an EMBL/GenBank/DDBJ whole genome shotgun (WGS) entry which is preliminary data.</text>
</comment>
<evidence type="ECO:0000256" key="1">
    <source>
        <dbReference type="SAM" id="SignalP"/>
    </source>
</evidence>